<proteinExistence type="predicted"/>
<reference evidence="1 2" key="1">
    <citation type="journal article" date="2022" name="Nat. Ecol. Evol.">
        <title>A masculinizing supergene underlies an exaggerated male reproductive morph in a spider.</title>
        <authorList>
            <person name="Hendrickx F."/>
            <person name="De Corte Z."/>
            <person name="Sonet G."/>
            <person name="Van Belleghem S.M."/>
            <person name="Kostlbacher S."/>
            <person name="Vangestel C."/>
        </authorList>
    </citation>
    <scope>NUCLEOTIDE SEQUENCE [LARGE SCALE GENOMIC DNA]</scope>
    <source>
        <strain evidence="1">W744_W776</strain>
    </source>
</reference>
<comment type="caution">
    <text evidence="1">The sequence shown here is derived from an EMBL/GenBank/DDBJ whole genome shotgun (WGS) entry which is preliminary data.</text>
</comment>
<dbReference type="Proteomes" id="UP000827092">
    <property type="component" value="Unassembled WGS sequence"/>
</dbReference>
<keyword evidence="2" id="KW-1185">Reference proteome</keyword>
<dbReference type="AlphaFoldDB" id="A0AAV6VDV3"/>
<accession>A0AAV6VDV3</accession>
<dbReference type="EMBL" id="JAFNEN010000095">
    <property type="protein sequence ID" value="KAG8194970.1"/>
    <property type="molecule type" value="Genomic_DNA"/>
</dbReference>
<name>A0AAV6VDV3_9ARAC</name>
<organism evidence="1 2">
    <name type="scientific">Oedothorax gibbosus</name>
    <dbReference type="NCBI Taxonomy" id="931172"/>
    <lineage>
        <taxon>Eukaryota</taxon>
        <taxon>Metazoa</taxon>
        <taxon>Ecdysozoa</taxon>
        <taxon>Arthropoda</taxon>
        <taxon>Chelicerata</taxon>
        <taxon>Arachnida</taxon>
        <taxon>Araneae</taxon>
        <taxon>Araneomorphae</taxon>
        <taxon>Entelegynae</taxon>
        <taxon>Araneoidea</taxon>
        <taxon>Linyphiidae</taxon>
        <taxon>Erigoninae</taxon>
        <taxon>Oedothorax</taxon>
    </lineage>
</organism>
<sequence>MTKLVVLLVDIYSVFLRTHKHHTPPSSQISVPSQIQSIRLSSVDPSPPFPSSASLQHPIRWADGAPRCYLLHSDAGKLLQWRFNKI</sequence>
<gene>
    <name evidence="1" type="ORF">JTE90_008148</name>
</gene>
<protein>
    <submittedName>
        <fullName evidence="1">Uncharacterized protein</fullName>
    </submittedName>
</protein>
<evidence type="ECO:0000313" key="1">
    <source>
        <dbReference type="EMBL" id="KAG8194970.1"/>
    </source>
</evidence>
<evidence type="ECO:0000313" key="2">
    <source>
        <dbReference type="Proteomes" id="UP000827092"/>
    </source>
</evidence>